<evidence type="ECO:0000313" key="8">
    <source>
        <dbReference type="Proteomes" id="UP001151287"/>
    </source>
</evidence>
<dbReference type="Gene3D" id="3.20.20.80">
    <property type="entry name" value="Glycosidases"/>
    <property type="match status" value="2"/>
</dbReference>
<comment type="similarity">
    <text evidence="1 4">Belongs to the glycosyl hydrolase 17 family.</text>
</comment>
<feature type="signal peptide" evidence="6">
    <location>
        <begin position="1"/>
        <end position="21"/>
    </location>
</feature>
<dbReference type="EMBL" id="JAMQYH010000003">
    <property type="protein sequence ID" value="KAJ1692182.1"/>
    <property type="molecule type" value="Genomic_DNA"/>
</dbReference>
<dbReference type="PROSITE" id="PS00587">
    <property type="entry name" value="GLYCOSYL_HYDROL_F17"/>
    <property type="match status" value="1"/>
</dbReference>
<reference evidence="7" key="1">
    <citation type="journal article" date="2022" name="Cell">
        <title>Repeat-based holocentromeres influence genome architecture and karyotype evolution.</title>
        <authorList>
            <person name="Hofstatter P.G."/>
            <person name="Thangavel G."/>
            <person name="Lux T."/>
            <person name="Neumann P."/>
            <person name="Vondrak T."/>
            <person name="Novak P."/>
            <person name="Zhang M."/>
            <person name="Costa L."/>
            <person name="Castellani M."/>
            <person name="Scott A."/>
            <person name="Toegelov H."/>
            <person name="Fuchs J."/>
            <person name="Mata-Sucre Y."/>
            <person name="Dias Y."/>
            <person name="Vanzela A.L.L."/>
            <person name="Huettel B."/>
            <person name="Almeida C.C.S."/>
            <person name="Simkova H."/>
            <person name="Souza G."/>
            <person name="Pedrosa-Harand A."/>
            <person name="Macas J."/>
            <person name="Mayer K.F.X."/>
            <person name="Houben A."/>
            <person name="Marques A."/>
        </authorList>
    </citation>
    <scope>NUCLEOTIDE SEQUENCE</scope>
    <source>
        <strain evidence="7">RhyBre1mFocal</strain>
    </source>
</reference>
<name>A0A9Q0CEC4_9POAL</name>
<proteinExistence type="inferred from homology"/>
<dbReference type="InterPro" id="IPR044965">
    <property type="entry name" value="Glyco_hydro_17_plant"/>
</dbReference>
<dbReference type="OrthoDB" id="688178at2759"/>
<keyword evidence="2 5" id="KW-0378">Hydrolase</keyword>
<keyword evidence="6" id="KW-0732">Signal</keyword>
<comment type="caution">
    <text evidence="7">The sequence shown here is derived from an EMBL/GenBank/DDBJ whole genome shotgun (WGS) entry which is preliminary data.</text>
</comment>
<evidence type="ECO:0000256" key="5">
    <source>
        <dbReference type="RuleBase" id="RU004336"/>
    </source>
</evidence>
<feature type="chain" id="PRO_5040396448" evidence="6">
    <location>
        <begin position="22"/>
        <end position="216"/>
    </location>
</feature>
<evidence type="ECO:0000313" key="7">
    <source>
        <dbReference type="EMBL" id="KAJ1692182.1"/>
    </source>
</evidence>
<gene>
    <name evidence="7" type="ORF">LUZ63_008880</name>
</gene>
<dbReference type="GO" id="GO:0004553">
    <property type="term" value="F:hydrolase activity, hydrolyzing O-glycosyl compounds"/>
    <property type="evidence" value="ECO:0007669"/>
    <property type="project" value="InterPro"/>
</dbReference>
<dbReference type="SUPFAM" id="SSF51445">
    <property type="entry name" value="(Trans)glycosidases"/>
    <property type="match status" value="1"/>
</dbReference>
<keyword evidence="8" id="KW-1185">Reference proteome</keyword>
<evidence type="ECO:0000256" key="3">
    <source>
        <dbReference type="ARBA" id="ARBA00023295"/>
    </source>
</evidence>
<keyword evidence="3 5" id="KW-0326">Glycosidase</keyword>
<sequence length="216" mass="23380">MAQRSKRSIVAVALLLGGLLASLPLGSKISLMVDVAIEDLEKLASDPSCASEWIKNFILDFPDVSFRHEITGPDVNHILPAVENIYNALSLAGLNNQIKVSTVIQFGVVGTSYPPSAGAFLNDTLEKASRENVPVVVTETGWPSDGGLDASVANAKTYIENLIQNVKTGTPNRPGLLETYIFAMFNENQKPPGVEQYWGLFRPNESPVYSVNFDGN</sequence>
<dbReference type="InterPro" id="IPR017853">
    <property type="entry name" value="GH"/>
</dbReference>
<dbReference type="Proteomes" id="UP001151287">
    <property type="component" value="Unassembled WGS sequence"/>
</dbReference>
<evidence type="ECO:0000256" key="1">
    <source>
        <dbReference type="ARBA" id="ARBA00008773"/>
    </source>
</evidence>
<organism evidence="7 8">
    <name type="scientific">Rhynchospora breviuscula</name>
    <dbReference type="NCBI Taxonomy" id="2022672"/>
    <lineage>
        <taxon>Eukaryota</taxon>
        <taxon>Viridiplantae</taxon>
        <taxon>Streptophyta</taxon>
        <taxon>Embryophyta</taxon>
        <taxon>Tracheophyta</taxon>
        <taxon>Spermatophyta</taxon>
        <taxon>Magnoliopsida</taxon>
        <taxon>Liliopsida</taxon>
        <taxon>Poales</taxon>
        <taxon>Cyperaceae</taxon>
        <taxon>Cyperoideae</taxon>
        <taxon>Rhynchosporeae</taxon>
        <taxon>Rhynchospora</taxon>
    </lineage>
</organism>
<accession>A0A9Q0CEC4</accession>
<evidence type="ECO:0000256" key="6">
    <source>
        <dbReference type="SAM" id="SignalP"/>
    </source>
</evidence>
<dbReference type="GO" id="GO:0005975">
    <property type="term" value="P:carbohydrate metabolic process"/>
    <property type="evidence" value="ECO:0007669"/>
    <property type="project" value="InterPro"/>
</dbReference>
<dbReference type="PANTHER" id="PTHR32227">
    <property type="entry name" value="GLUCAN ENDO-1,3-BETA-GLUCOSIDASE BG1-RELATED-RELATED"/>
    <property type="match status" value="1"/>
</dbReference>
<evidence type="ECO:0000256" key="2">
    <source>
        <dbReference type="ARBA" id="ARBA00022801"/>
    </source>
</evidence>
<protein>
    <submittedName>
        <fullName evidence="7">Uncharacterized protein</fullName>
    </submittedName>
</protein>
<dbReference type="AlphaFoldDB" id="A0A9Q0CEC4"/>
<dbReference type="InterPro" id="IPR000490">
    <property type="entry name" value="Glyco_hydro_17"/>
</dbReference>
<dbReference type="Pfam" id="PF00332">
    <property type="entry name" value="Glyco_hydro_17"/>
    <property type="match status" value="2"/>
</dbReference>
<evidence type="ECO:0000256" key="4">
    <source>
        <dbReference type="RuleBase" id="RU004335"/>
    </source>
</evidence>